<dbReference type="EMBL" id="JAUSUN010000020">
    <property type="protein sequence ID" value="MDQ0414799.1"/>
    <property type="molecule type" value="Genomic_DNA"/>
</dbReference>
<reference evidence="1 2" key="1">
    <citation type="submission" date="2023-07" db="EMBL/GenBank/DDBJ databases">
        <title>Genomic Encyclopedia of Type Strains, Phase IV (KMG-IV): sequencing the most valuable type-strain genomes for metagenomic binning, comparative biology and taxonomic classification.</title>
        <authorList>
            <person name="Goeker M."/>
        </authorList>
    </citation>
    <scope>NUCLEOTIDE SEQUENCE [LARGE SCALE GENOMIC DNA]</scope>
    <source>
        <strain evidence="1 2">DSM 19598</strain>
    </source>
</reference>
<sequence>MKQITEFMSEEGFELKGYVTQLFEQATDKKDKKKR</sequence>
<organism evidence="1 2">
    <name type="scientific">Mesobacillus stamsii</name>
    <dbReference type="NCBI Taxonomy" id="225347"/>
    <lineage>
        <taxon>Bacteria</taxon>
        <taxon>Bacillati</taxon>
        <taxon>Bacillota</taxon>
        <taxon>Bacilli</taxon>
        <taxon>Bacillales</taxon>
        <taxon>Bacillaceae</taxon>
        <taxon>Mesobacillus</taxon>
    </lineage>
</organism>
<keyword evidence="2" id="KW-1185">Reference proteome</keyword>
<evidence type="ECO:0000313" key="1">
    <source>
        <dbReference type="EMBL" id="MDQ0414799.1"/>
    </source>
</evidence>
<evidence type="ECO:0000313" key="2">
    <source>
        <dbReference type="Proteomes" id="UP001242313"/>
    </source>
</evidence>
<protein>
    <submittedName>
        <fullName evidence="1">Uncharacterized protein</fullName>
    </submittedName>
</protein>
<name>A0ABU0FXY4_9BACI</name>
<proteinExistence type="predicted"/>
<gene>
    <name evidence="1" type="ORF">J2S25_003009</name>
</gene>
<comment type="caution">
    <text evidence="1">The sequence shown here is derived from an EMBL/GenBank/DDBJ whole genome shotgun (WGS) entry which is preliminary data.</text>
</comment>
<accession>A0ABU0FXY4</accession>
<dbReference type="Proteomes" id="UP001242313">
    <property type="component" value="Unassembled WGS sequence"/>
</dbReference>